<evidence type="ECO:0000313" key="2">
    <source>
        <dbReference type="EMBL" id="KIK03082.1"/>
    </source>
</evidence>
<organism evidence="2 3">
    <name type="scientific">Laccaria amethystina LaAM-08-1</name>
    <dbReference type="NCBI Taxonomy" id="1095629"/>
    <lineage>
        <taxon>Eukaryota</taxon>
        <taxon>Fungi</taxon>
        <taxon>Dikarya</taxon>
        <taxon>Basidiomycota</taxon>
        <taxon>Agaricomycotina</taxon>
        <taxon>Agaricomycetes</taxon>
        <taxon>Agaricomycetidae</taxon>
        <taxon>Agaricales</taxon>
        <taxon>Agaricineae</taxon>
        <taxon>Hydnangiaceae</taxon>
        <taxon>Laccaria</taxon>
    </lineage>
</organism>
<dbReference type="Gene3D" id="2.130.10.10">
    <property type="entry name" value="YVTN repeat-like/Quinoprotein amine dehydrogenase"/>
    <property type="match status" value="1"/>
</dbReference>
<gene>
    <name evidence="2" type="ORF">K443DRAFT_5665</name>
</gene>
<keyword evidence="3" id="KW-1185">Reference proteome</keyword>
<dbReference type="InterPro" id="IPR015943">
    <property type="entry name" value="WD40/YVTN_repeat-like_dom_sf"/>
</dbReference>
<sequence length="175" mass="18804">MTHYKTILTVTPDNGTITCLAFSPFSASRLASGTDKGVVQIWDTRNGTALREIKRRAPVSSLLWDPTSHHLFVGAADGSIIFFNTDGVDTPILQFDLGGSSIESMDIDAGTGRLAIATVYQPGLDTTTFSLPSAIPGIVLGSEDGSFWLKVHNLFFCGENKLAVLYSNINCIMCV</sequence>
<dbReference type="InterPro" id="IPR036322">
    <property type="entry name" value="WD40_repeat_dom_sf"/>
</dbReference>
<dbReference type="SUPFAM" id="SSF50978">
    <property type="entry name" value="WD40 repeat-like"/>
    <property type="match status" value="1"/>
</dbReference>
<evidence type="ECO:0000256" key="1">
    <source>
        <dbReference type="PROSITE-ProRule" id="PRU00221"/>
    </source>
</evidence>
<evidence type="ECO:0008006" key="4">
    <source>
        <dbReference type="Google" id="ProtNLM"/>
    </source>
</evidence>
<dbReference type="STRING" id="1095629.A0A0C9XZD8"/>
<dbReference type="AlphaFoldDB" id="A0A0C9XZD8"/>
<accession>A0A0C9XZD8</accession>
<proteinExistence type="predicted"/>
<dbReference type="EMBL" id="KN838584">
    <property type="protein sequence ID" value="KIK03082.1"/>
    <property type="molecule type" value="Genomic_DNA"/>
</dbReference>
<feature type="repeat" description="WD" evidence="1">
    <location>
        <begin position="10"/>
        <end position="52"/>
    </location>
</feature>
<protein>
    <recommendedName>
        <fullName evidence="4">Anaphase-promoting complex subunit 4 WD40 domain-containing protein</fullName>
    </recommendedName>
</protein>
<keyword evidence="1" id="KW-0853">WD repeat</keyword>
<dbReference type="InterPro" id="IPR001680">
    <property type="entry name" value="WD40_rpt"/>
</dbReference>
<dbReference type="Proteomes" id="UP000054477">
    <property type="component" value="Unassembled WGS sequence"/>
</dbReference>
<dbReference type="Pfam" id="PF00400">
    <property type="entry name" value="WD40"/>
    <property type="match status" value="2"/>
</dbReference>
<name>A0A0C9XZD8_9AGAR</name>
<reference evidence="2 3" key="1">
    <citation type="submission" date="2014-04" db="EMBL/GenBank/DDBJ databases">
        <authorList>
            <consortium name="DOE Joint Genome Institute"/>
            <person name="Kuo A."/>
            <person name="Kohler A."/>
            <person name="Nagy L.G."/>
            <person name="Floudas D."/>
            <person name="Copeland A."/>
            <person name="Barry K.W."/>
            <person name="Cichocki N."/>
            <person name="Veneault-Fourrey C."/>
            <person name="LaButti K."/>
            <person name="Lindquist E.A."/>
            <person name="Lipzen A."/>
            <person name="Lundell T."/>
            <person name="Morin E."/>
            <person name="Murat C."/>
            <person name="Sun H."/>
            <person name="Tunlid A."/>
            <person name="Henrissat B."/>
            <person name="Grigoriev I.V."/>
            <person name="Hibbett D.S."/>
            <person name="Martin F."/>
            <person name="Nordberg H.P."/>
            <person name="Cantor M.N."/>
            <person name="Hua S.X."/>
        </authorList>
    </citation>
    <scope>NUCLEOTIDE SEQUENCE [LARGE SCALE GENOMIC DNA]</scope>
    <source>
        <strain evidence="2 3">LaAM-08-1</strain>
    </source>
</reference>
<dbReference type="HOGENOM" id="CLU_1532817_0_0_1"/>
<dbReference type="SMART" id="SM00320">
    <property type="entry name" value="WD40"/>
    <property type="match status" value="2"/>
</dbReference>
<evidence type="ECO:0000313" key="3">
    <source>
        <dbReference type="Proteomes" id="UP000054477"/>
    </source>
</evidence>
<dbReference type="PROSITE" id="PS50082">
    <property type="entry name" value="WD_REPEATS_2"/>
    <property type="match status" value="1"/>
</dbReference>
<reference evidence="3" key="2">
    <citation type="submission" date="2015-01" db="EMBL/GenBank/DDBJ databases">
        <title>Evolutionary Origins and Diversification of the Mycorrhizal Mutualists.</title>
        <authorList>
            <consortium name="DOE Joint Genome Institute"/>
            <consortium name="Mycorrhizal Genomics Consortium"/>
            <person name="Kohler A."/>
            <person name="Kuo A."/>
            <person name="Nagy L.G."/>
            <person name="Floudas D."/>
            <person name="Copeland A."/>
            <person name="Barry K.W."/>
            <person name="Cichocki N."/>
            <person name="Veneault-Fourrey C."/>
            <person name="LaButti K."/>
            <person name="Lindquist E.A."/>
            <person name="Lipzen A."/>
            <person name="Lundell T."/>
            <person name="Morin E."/>
            <person name="Murat C."/>
            <person name="Riley R."/>
            <person name="Ohm R."/>
            <person name="Sun H."/>
            <person name="Tunlid A."/>
            <person name="Henrissat B."/>
            <person name="Grigoriev I.V."/>
            <person name="Hibbett D.S."/>
            <person name="Martin F."/>
        </authorList>
    </citation>
    <scope>NUCLEOTIDE SEQUENCE [LARGE SCALE GENOMIC DNA]</scope>
    <source>
        <strain evidence="3">LaAM-08-1</strain>
    </source>
</reference>
<dbReference type="OrthoDB" id="3238562at2759"/>